<reference evidence="2 3" key="1">
    <citation type="submission" date="2021-06" db="EMBL/GenBank/DDBJ databases">
        <title>Caerostris extrusa draft genome.</title>
        <authorList>
            <person name="Kono N."/>
            <person name="Arakawa K."/>
        </authorList>
    </citation>
    <scope>NUCLEOTIDE SEQUENCE [LARGE SCALE GENOMIC DNA]</scope>
</reference>
<accession>A0AAV4XK46</accession>
<proteinExistence type="predicted"/>
<feature type="region of interest" description="Disordered" evidence="1">
    <location>
        <begin position="1"/>
        <end position="21"/>
    </location>
</feature>
<protein>
    <submittedName>
        <fullName evidence="2">Uncharacterized protein</fullName>
    </submittedName>
</protein>
<dbReference type="EMBL" id="BPLR01017767">
    <property type="protein sequence ID" value="GIY94305.1"/>
    <property type="molecule type" value="Genomic_DNA"/>
</dbReference>
<dbReference type="Proteomes" id="UP001054945">
    <property type="component" value="Unassembled WGS sequence"/>
</dbReference>
<gene>
    <name evidence="2" type="ORF">CEXT_563901</name>
</gene>
<evidence type="ECO:0000313" key="2">
    <source>
        <dbReference type="EMBL" id="GIY94305.1"/>
    </source>
</evidence>
<name>A0AAV4XK46_CAEEX</name>
<evidence type="ECO:0000313" key="3">
    <source>
        <dbReference type="Proteomes" id="UP001054945"/>
    </source>
</evidence>
<comment type="caution">
    <text evidence="2">The sequence shown here is derived from an EMBL/GenBank/DDBJ whole genome shotgun (WGS) entry which is preliminary data.</text>
</comment>
<keyword evidence="3" id="KW-1185">Reference proteome</keyword>
<organism evidence="2 3">
    <name type="scientific">Caerostris extrusa</name>
    <name type="common">Bark spider</name>
    <name type="synonym">Caerostris bankana</name>
    <dbReference type="NCBI Taxonomy" id="172846"/>
    <lineage>
        <taxon>Eukaryota</taxon>
        <taxon>Metazoa</taxon>
        <taxon>Ecdysozoa</taxon>
        <taxon>Arthropoda</taxon>
        <taxon>Chelicerata</taxon>
        <taxon>Arachnida</taxon>
        <taxon>Araneae</taxon>
        <taxon>Araneomorphae</taxon>
        <taxon>Entelegynae</taxon>
        <taxon>Araneoidea</taxon>
        <taxon>Araneidae</taxon>
        <taxon>Caerostris</taxon>
    </lineage>
</organism>
<evidence type="ECO:0000256" key="1">
    <source>
        <dbReference type="SAM" id="MobiDB-lite"/>
    </source>
</evidence>
<sequence length="76" mass="8171">MPDNKLPKVPKSSATKFESRKRSRLSKSFAAMKAKGSRAASLLKFPSFGVGVDGVSSPDTQEDATFYLQCLSPSSD</sequence>
<dbReference type="AlphaFoldDB" id="A0AAV4XK46"/>